<feature type="domain" description="Methyltransferase" evidence="1">
    <location>
        <begin position="43"/>
        <end position="131"/>
    </location>
</feature>
<organism evidence="2 3">
    <name type="scientific">Halomicrobium mukohataei</name>
    <dbReference type="NCBI Taxonomy" id="57705"/>
    <lineage>
        <taxon>Archaea</taxon>
        <taxon>Methanobacteriati</taxon>
        <taxon>Methanobacteriota</taxon>
        <taxon>Stenosarchaea group</taxon>
        <taxon>Halobacteria</taxon>
        <taxon>Halobacteriales</taxon>
        <taxon>Haloarculaceae</taxon>
        <taxon>Halomicrobium</taxon>
    </lineage>
</organism>
<dbReference type="RefSeq" id="WP_170095200.1">
    <property type="nucleotide sequence ID" value="NZ_WOYG01000001.1"/>
</dbReference>
<dbReference type="GO" id="GO:0032259">
    <property type="term" value="P:methylation"/>
    <property type="evidence" value="ECO:0007669"/>
    <property type="project" value="UniProtKB-KW"/>
</dbReference>
<keyword evidence="2" id="KW-0808">Transferase</keyword>
<dbReference type="SUPFAM" id="SSF53335">
    <property type="entry name" value="S-adenosyl-L-methionine-dependent methyltransferases"/>
    <property type="match status" value="1"/>
</dbReference>
<name>A0A847TZW5_9EURY</name>
<evidence type="ECO:0000259" key="1">
    <source>
        <dbReference type="Pfam" id="PF13649"/>
    </source>
</evidence>
<reference evidence="2" key="1">
    <citation type="submission" date="2019-12" db="EMBL/GenBank/DDBJ databases">
        <title>Whole-genome sequence of Halomicrobium mukohataei pws1.</title>
        <authorList>
            <person name="Verma D.K."/>
            <person name="Gopal K."/>
            <person name="Prasad E.S."/>
        </authorList>
    </citation>
    <scope>NUCLEOTIDE SEQUENCE</scope>
    <source>
        <strain evidence="2">Pws1</strain>
    </source>
</reference>
<dbReference type="Pfam" id="PF13649">
    <property type="entry name" value="Methyltransf_25"/>
    <property type="match status" value="1"/>
</dbReference>
<dbReference type="Proteomes" id="UP000608662">
    <property type="component" value="Unassembled WGS sequence"/>
</dbReference>
<comment type="caution">
    <text evidence="2">The sequence shown here is derived from an EMBL/GenBank/DDBJ whole genome shotgun (WGS) entry which is preliminary data.</text>
</comment>
<dbReference type="InterPro" id="IPR029063">
    <property type="entry name" value="SAM-dependent_MTases_sf"/>
</dbReference>
<gene>
    <name evidence="2" type="ORF">GOC74_16555</name>
</gene>
<dbReference type="InterPro" id="IPR041698">
    <property type="entry name" value="Methyltransf_25"/>
</dbReference>
<proteinExistence type="predicted"/>
<protein>
    <submittedName>
        <fullName evidence="2">Methyltransferase domain-containing protein</fullName>
    </submittedName>
</protein>
<keyword evidence="2" id="KW-0489">Methyltransferase</keyword>
<dbReference type="GO" id="GO:0008168">
    <property type="term" value="F:methyltransferase activity"/>
    <property type="evidence" value="ECO:0007669"/>
    <property type="project" value="UniProtKB-KW"/>
</dbReference>
<dbReference type="AlphaFoldDB" id="A0A847TZW5"/>
<dbReference type="EMBL" id="WOYG01000001">
    <property type="protein sequence ID" value="NLV11542.1"/>
    <property type="molecule type" value="Genomic_DNA"/>
</dbReference>
<evidence type="ECO:0000313" key="2">
    <source>
        <dbReference type="EMBL" id="NLV11542.1"/>
    </source>
</evidence>
<dbReference type="CDD" id="cd02440">
    <property type="entry name" value="AdoMet_MTases"/>
    <property type="match status" value="1"/>
</dbReference>
<evidence type="ECO:0000313" key="3">
    <source>
        <dbReference type="Proteomes" id="UP000608662"/>
    </source>
</evidence>
<dbReference type="OrthoDB" id="182741at2157"/>
<sequence length="210" mass="23266">MGDVRAFYGRWATIYDLLATLPGVRSWRRAAAAELSLSRGATVVEMGCGTGANLPHLRSAVGSEGRVLGLDVTRKMLNRARGRGDADLLWGDATRPPLSGSTEGLLGCFVVGMFADPRSVVDEWCTLVEPGHRVALLHFSRSQRAWARPIDACYRAFVWASSTDKRQTDVADSHERRVEDAYRRLADRTVDYRERRLAGGYLRLASGRVE</sequence>
<dbReference type="Gene3D" id="3.40.50.150">
    <property type="entry name" value="Vaccinia Virus protein VP39"/>
    <property type="match status" value="1"/>
</dbReference>
<accession>A0A847TZW5</accession>